<keyword evidence="5" id="KW-0812">Transmembrane</keyword>
<dbReference type="EMBL" id="KL363190">
    <property type="protein sequence ID" value="KFD57159.1"/>
    <property type="molecule type" value="Genomic_DNA"/>
</dbReference>
<dbReference type="Proteomes" id="UP000030758">
    <property type="component" value="Unassembled WGS sequence"/>
</dbReference>
<dbReference type="PROSITE" id="PS51132">
    <property type="entry name" value="OLF"/>
    <property type="match status" value="1"/>
</dbReference>
<dbReference type="InterPro" id="IPR003112">
    <property type="entry name" value="Olfac-like_dom"/>
</dbReference>
<keyword evidence="5" id="KW-0472">Membrane</keyword>
<proteinExistence type="predicted"/>
<evidence type="ECO:0000256" key="1">
    <source>
        <dbReference type="ARBA" id="ARBA00004613"/>
    </source>
</evidence>
<reference evidence="7 9" key="1">
    <citation type="journal article" date="2014" name="Nat. Genet.">
        <title>Genome and transcriptome of the porcine whipworm Trichuris suis.</title>
        <authorList>
            <person name="Jex A.R."/>
            <person name="Nejsum P."/>
            <person name="Schwarz E.M."/>
            <person name="Hu L."/>
            <person name="Young N.D."/>
            <person name="Hall R.S."/>
            <person name="Korhonen P.K."/>
            <person name="Liao S."/>
            <person name="Thamsborg S."/>
            <person name="Xia J."/>
            <person name="Xu P."/>
            <person name="Wang S."/>
            <person name="Scheerlinck J.P."/>
            <person name="Hofmann A."/>
            <person name="Sternberg P.W."/>
            <person name="Wang J."/>
            <person name="Gasser R.B."/>
        </authorList>
    </citation>
    <scope>NUCLEOTIDE SEQUENCE [LARGE SCALE GENOMIC DNA]</scope>
    <source>
        <strain evidence="8">DCEP-RM93F</strain>
        <strain evidence="7">DCEP-RM93M</strain>
    </source>
</reference>
<protein>
    <recommendedName>
        <fullName evidence="6">Olfactomedin-like domain-containing protein</fullName>
    </recommendedName>
</protein>
<feature type="domain" description="Olfactomedin-like" evidence="6">
    <location>
        <begin position="260"/>
        <end position="512"/>
    </location>
</feature>
<evidence type="ECO:0000256" key="4">
    <source>
        <dbReference type="SAM" id="MobiDB-lite"/>
    </source>
</evidence>
<dbReference type="GO" id="GO:0007165">
    <property type="term" value="P:signal transduction"/>
    <property type="evidence" value="ECO:0007669"/>
    <property type="project" value="TreeGrafter"/>
</dbReference>
<evidence type="ECO:0000256" key="2">
    <source>
        <dbReference type="ARBA" id="ARBA00022525"/>
    </source>
</evidence>
<gene>
    <name evidence="7" type="ORF">M513_02044</name>
    <name evidence="8" type="ORF">M514_02044</name>
</gene>
<evidence type="ECO:0000259" key="6">
    <source>
        <dbReference type="PROSITE" id="PS51132"/>
    </source>
</evidence>
<evidence type="ECO:0000313" key="9">
    <source>
        <dbReference type="Proteomes" id="UP000030764"/>
    </source>
</evidence>
<feature type="compositionally biased region" description="Low complexity" evidence="4">
    <location>
        <begin position="128"/>
        <end position="149"/>
    </location>
</feature>
<dbReference type="InterPro" id="IPR008160">
    <property type="entry name" value="Collagen"/>
</dbReference>
<dbReference type="Pfam" id="PF02191">
    <property type="entry name" value="OLF"/>
    <property type="match status" value="1"/>
</dbReference>
<keyword evidence="9" id="KW-1185">Reference proteome</keyword>
<evidence type="ECO:0000313" key="8">
    <source>
        <dbReference type="EMBL" id="KFD63604.1"/>
    </source>
</evidence>
<dbReference type="AlphaFoldDB" id="A0A085MIW3"/>
<comment type="caution">
    <text evidence="3">Lacks conserved residue(s) required for the propagation of feature annotation.</text>
</comment>
<feature type="region of interest" description="Disordered" evidence="4">
    <location>
        <begin position="117"/>
        <end position="163"/>
    </location>
</feature>
<comment type="subcellular location">
    <subcellularLocation>
        <location evidence="1">Secreted</location>
    </subcellularLocation>
</comment>
<dbReference type="EMBL" id="KL367570">
    <property type="protein sequence ID" value="KFD63604.1"/>
    <property type="molecule type" value="Genomic_DNA"/>
</dbReference>
<evidence type="ECO:0000313" key="7">
    <source>
        <dbReference type="EMBL" id="KFD57159.1"/>
    </source>
</evidence>
<dbReference type="InterPro" id="IPR050605">
    <property type="entry name" value="Olfactomedin-like_domain"/>
</dbReference>
<dbReference type="GO" id="GO:0005615">
    <property type="term" value="C:extracellular space"/>
    <property type="evidence" value="ECO:0007669"/>
    <property type="project" value="TreeGrafter"/>
</dbReference>
<dbReference type="Proteomes" id="UP000030764">
    <property type="component" value="Unassembled WGS sequence"/>
</dbReference>
<feature type="compositionally biased region" description="Pro residues" evidence="4">
    <location>
        <begin position="150"/>
        <end position="159"/>
    </location>
</feature>
<name>A0A085MIW3_9BILA</name>
<accession>A0A085MIW3</accession>
<feature type="transmembrane region" description="Helical" evidence="5">
    <location>
        <begin position="17"/>
        <end position="36"/>
    </location>
</feature>
<keyword evidence="2" id="KW-0964">Secreted</keyword>
<dbReference type="Pfam" id="PF01391">
    <property type="entry name" value="Collagen"/>
    <property type="match status" value="1"/>
</dbReference>
<dbReference type="PANTHER" id="PTHR23192">
    <property type="entry name" value="OLFACTOMEDIN-RELATED"/>
    <property type="match status" value="1"/>
</dbReference>
<sequence length="514" mass="59724">MTEEGSFQLSTKRSFKFELVVIFVSLVVCLVSYWQFNYFEHSLQRISSKLTHWQSLYCRDRQNCTSHIPTANYRNDKAPIEHRPRFKREQDLRFHWAKDAFIEQCIAVHEYCAEKEGLERGAPGPPGRTGQQGRRGPPGDRGFQGAPGERGPPGPPGPPGLDGLDANCSTCQFAMENMCITPIQLNDTCKSVEEGTQVPESVAGYLSSINIENSKLLQCIKACLQEVETTPETTAVTTAIPEVTEPTEEPTAEIKDAIAHCTLKRFGKPIFHARAKTYYGAWFKDPFPRRYEDFKKRWMTEHFYGNTLFEYVDEADMRRETVARKIDLPYMYDGTSHAFFNGSLYYHRAGTSKIAKYDIYTGEYVERSIQMAAYKYDHYVYKTRFNYFDFALDENGLWIIYRYWNQQFLVVSQVDMQDLNLLRTWELTTINRSQVAESFIVCGSLYLIDDTREVNAKVHIVYDLYRHKQREADIPWVNLYKNTNMVAYNPSDKRLYVFDYGYLLTVPAEIHWRA</sequence>
<evidence type="ECO:0000256" key="5">
    <source>
        <dbReference type="SAM" id="Phobius"/>
    </source>
</evidence>
<evidence type="ECO:0000256" key="3">
    <source>
        <dbReference type="PROSITE-ProRule" id="PRU00446"/>
    </source>
</evidence>
<keyword evidence="5" id="KW-1133">Transmembrane helix</keyword>
<dbReference type="SMART" id="SM00284">
    <property type="entry name" value="OLF"/>
    <property type="match status" value="1"/>
</dbReference>
<dbReference type="PANTHER" id="PTHR23192:SF85">
    <property type="entry name" value="GLIOMEDIN"/>
    <property type="match status" value="1"/>
</dbReference>
<organism evidence="7 9">
    <name type="scientific">Trichuris suis</name>
    <name type="common">pig whipworm</name>
    <dbReference type="NCBI Taxonomy" id="68888"/>
    <lineage>
        <taxon>Eukaryota</taxon>
        <taxon>Metazoa</taxon>
        <taxon>Ecdysozoa</taxon>
        <taxon>Nematoda</taxon>
        <taxon>Enoplea</taxon>
        <taxon>Dorylaimia</taxon>
        <taxon>Trichinellida</taxon>
        <taxon>Trichuridae</taxon>
        <taxon>Trichuris</taxon>
    </lineage>
</organism>